<feature type="signal peptide" evidence="1">
    <location>
        <begin position="1"/>
        <end position="20"/>
    </location>
</feature>
<keyword evidence="1" id="KW-0732">Signal</keyword>
<name>A0A016VAJ4_9BILA</name>
<comment type="caution">
    <text evidence="2">The sequence shown here is derived from an EMBL/GenBank/DDBJ whole genome shotgun (WGS) entry which is preliminary data.</text>
</comment>
<sequence>MNFIFFLVAFLLSITRRSDASFPVAMNGYYPYIPYAGAMTIPAPVVHAAPSFFPYPMTYYHPHRELHNVAGAIQREDGLITDVSMKFPLSRKN</sequence>
<gene>
    <name evidence="2" type="primary">Acey_s0014.g2426</name>
    <name evidence="2" type="ORF">Y032_0014g2426</name>
</gene>
<accession>A0A016VAJ4</accession>
<feature type="chain" id="PRO_5001489152" evidence="1">
    <location>
        <begin position="21"/>
        <end position="93"/>
    </location>
</feature>
<dbReference type="OrthoDB" id="5840527at2759"/>
<reference evidence="3" key="1">
    <citation type="journal article" date="2015" name="Nat. Genet.">
        <title>The genome and transcriptome of the zoonotic hookworm Ancylostoma ceylanicum identify infection-specific gene families.</title>
        <authorList>
            <person name="Schwarz E.M."/>
            <person name="Hu Y."/>
            <person name="Antoshechkin I."/>
            <person name="Miller M.M."/>
            <person name="Sternberg P.W."/>
            <person name="Aroian R.V."/>
        </authorList>
    </citation>
    <scope>NUCLEOTIDE SEQUENCE</scope>
    <source>
        <strain evidence="3">HY135</strain>
    </source>
</reference>
<evidence type="ECO:0000256" key="1">
    <source>
        <dbReference type="SAM" id="SignalP"/>
    </source>
</evidence>
<evidence type="ECO:0000313" key="2">
    <source>
        <dbReference type="EMBL" id="EYC24296.1"/>
    </source>
</evidence>
<dbReference type="AlphaFoldDB" id="A0A016VAJ4"/>
<keyword evidence="3" id="KW-1185">Reference proteome</keyword>
<dbReference type="EMBL" id="JARK01001350">
    <property type="protein sequence ID" value="EYC24296.1"/>
    <property type="molecule type" value="Genomic_DNA"/>
</dbReference>
<dbReference type="Proteomes" id="UP000024635">
    <property type="component" value="Unassembled WGS sequence"/>
</dbReference>
<evidence type="ECO:0000313" key="3">
    <source>
        <dbReference type="Proteomes" id="UP000024635"/>
    </source>
</evidence>
<organism evidence="2 3">
    <name type="scientific">Ancylostoma ceylanicum</name>
    <dbReference type="NCBI Taxonomy" id="53326"/>
    <lineage>
        <taxon>Eukaryota</taxon>
        <taxon>Metazoa</taxon>
        <taxon>Ecdysozoa</taxon>
        <taxon>Nematoda</taxon>
        <taxon>Chromadorea</taxon>
        <taxon>Rhabditida</taxon>
        <taxon>Rhabditina</taxon>
        <taxon>Rhabditomorpha</taxon>
        <taxon>Strongyloidea</taxon>
        <taxon>Ancylostomatidae</taxon>
        <taxon>Ancylostomatinae</taxon>
        <taxon>Ancylostoma</taxon>
    </lineage>
</organism>
<proteinExistence type="predicted"/>
<protein>
    <submittedName>
        <fullName evidence="2">Uncharacterized protein</fullName>
    </submittedName>
</protein>